<accession>A0A8S1DFX8</accession>
<gene>
    <name evidence="7" type="ORF">CLODIP_2_CD09370</name>
</gene>
<dbReference type="InterPro" id="IPR035367">
    <property type="entry name" value="Nrap_D2"/>
</dbReference>
<evidence type="ECO:0000313" key="8">
    <source>
        <dbReference type="Proteomes" id="UP000494165"/>
    </source>
</evidence>
<dbReference type="FunFam" id="1.10.1410.10:FF:000005">
    <property type="entry name" value="Nucleolar protein 6"/>
    <property type="match status" value="1"/>
</dbReference>
<dbReference type="Gene3D" id="3.30.70.3030">
    <property type="match status" value="1"/>
</dbReference>
<feature type="domain" description="Nrap protein" evidence="3">
    <location>
        <begin position="148"/>
        <end position="304"/>
    </location>
</feature>
<dbReference type="PANTHER" id="PTHR17972:SF0">
    <property type="entry name" value="NUCLEOLAR PROTEIN 6"/>
    <property type="match status" value="1"/>
</dbReference>
<dbReference type="PANTHER" id="PTHR17972">
    <property type="entry name" value="NUCLEOLAR RNA-ASSOCIATED PROTEIN"/>
    <property type="match status" value="1"/>
</dbReference>
<proteinExistence type="inferred from homology"/>
<dbReference type="Pfam" id="PF17404">
    <property type="entry name" value="Nrap_D3"/>
    <property type="match status" value="1"/>
</dbReference>
<dbReference type="Gene3D" id="1.10.1410.10">
    <property type="match status" value="1"/>
</dbReference>
<dbReference type="InterPro" id="IPR035371">
    <property type="entry name" value="Nrap_D6"/>
</dbReference>
<dbReference type="GO" id="GO:0034456">
    <property type="term" value="C:UTP-C complex"/>
    <property type="evidence" value="ECO:0007669"/>
    <property type="project" value="TreeGrafter"/>
</dbReference>
<keyword evidence="1" id="KW-0694">RNA-binding</keyword>
<evidence type="ECO:0000259" key="4">
    <source>
        <dbReference type="Pfam" id="PF17405"/>
    </source>
</evidence>
<dbReference type="AlphaFoldDB" id="A0A8S1DFX8"/>
<evidence type="ECO:0000259" key="6">
    <source>
        <dbReference type="Pfam" id="PF17407"/>
    </source>
</evidence>
<feature type="domain" description="Nrap protein" evidence="2">
    <location>
        <begin position="7"/>
        <end position="144"/>
    </location>
</feature>
<evidence type="ECO:0000259" key="3">
    <source>
        <dbReference type="Pfam" id="PF17404"/>
    </source>
</evidence>
<dbReference type="GO" id="GO:0032040">
    <property type="term" value="C:small-subunit processome"/>
    <property type="evidence" value="ECO:0007669"/>
    <property type="project" value="TreeGrafter"/>
</dbReference>
<dbReference type="InterPro" id="IPR035369">
    <property type="entry name" value="Nrap_D4"/>
</dbReference>
<keyword evidence="8" id="KW-1185">Reference proteome</keyword>
<sequence length="801" mass="90239">MQEQKSLSEGIMLLKVWLRQRGLDQGYGAFSGYIMGMYVAYLLKRKKLNNAMSSYQVIRNTWNQLSREDWTQKGCTLCPKEIGPQVSDLHLFFDVVFMDVTGFVNICGNMSSEIFQQVRRESALAIKYLDDHGINSFSALFMTNLPFYRQFDHIVSFDAASVRKAEQQLGIPARLDASGPWFTHLGIVGVLRQALDARVHWMCPQLEAVGTWSPVDGPPNPSERPFVLGLALDPEHALALLTKGPAANLPEAKIFRDFWGERSELRRFQDGSVCEAVVWASAGGIAKRRLVCREIVSYAAQKHLGVDNLLYIADQLESVMQLGLGEDGALAVAKACDALGRQLMQLEGLPLDISSVQGAAPSLRYSDPFPPAPYMAFKSKDAFDTVAMKTSECKNKFISPIPVVLNLALSSKWPEDLEAVRRIKAAFYIKIGECLKQQLNIISQPFPTHINVLKDGFIFTLKVYHAREVSLLKETTTPQGLIRYRDTEESLSLEMQYVHLPKLTSALHGLHMSHPCMGPASCLAKRWVSSHLLLDDTLMPELCVELLMAHLFHSPAPYQPPIQPQTAFIRFLQLLARAPWTSEPIILNFREEITRQEIIEIENKFNSERSTLPPLFVVTPETRSGTVWTKHAPSSQVLYRLTQLAKASLQTLDKELLTNENFDYKLIFRTPMNIFDVVINLHNQLARKDESLDATHVDRPKTIPDQANRIPVVGLDYVQCFLKDLRESYSDYALFFCDQHGGCQIGVLFKPNVLKPQEFAVSHTNGHIPKPPKQMELSQDLFIEDVKILGEGIVKSITVKD</sequence>
<feature type="domain" description="Nrap protein" evidence="4">
    <location>
        <begin position="324"/>
        <end position="511"/>
    </location>
</feature>
<dbReference type="GO" id="GO:0006364">
    <property type="term" value="P:rRNA processing"/>
    <property type="evidence" value="ECO:0007669"/>
    <property type="project" value="TreeGrafter"/>
</dbReference>
<name>A0A8S1DFX8_9INSE</name>
<reference evidence="7 8" key="1">
    <citation type="submission" date="2020-04" db="EMBL/GenBank/DDBJ databases">
        <authorList>
            <person name="Alioto T."/>
            <person name="Alioto T."/>
            <person name="Gomez Garrido J."/>
        </authorList>
    </citation>
    <scope>NUCLEOTIDE SEQUENCE [LARGE SCALE GENOMIC DNA]</scope>
</reference>
<dbReference type="Pfam" id="PF17403">
    <property type="entry name" value="Nrap_D2"/>
    <property type="match status" value="1"/>
</dbReference>
<protein>
    <recommendedName>
        <fullName evidence="1">Nucleolar protein 6</fullName>
    </recommendedName>
</protein>
<dbReference type="GO" id="GO:0032545">
    <property type="term" value="C:CURI complex"/>
    <property type="evidence" value="ECO:0007669"/>
    <property type="project" value="TreeGrafter"/>
</dbReference>
<evidence type="ECO:0000259" key="5">
    <source>
        <dbReference type="Pfam" id="PF17406"/>
    </source>
</evidence>
<dbReference type="GO" id="GO:0006409">
    <property type="term" value="P:tRNA export from nucleus"/>
    <property type="evidence" value="ECO:0007669"/>
    <property type="project" value="TreeGrafter"/>
</dbReference>
<feature type="domain" description="Nrap protein" evidence="6">
    <location>
        <begin position="673"/>
        <end position="797"/>
    </location>
</feature>
<dbReference type="InterPro" id="IPR035368">
    <property type="entry name" value="Nrap_D3"/>
</dbReference>
<comment type="subcellular location">
    <subcellularLocation>
        <location evidence="1">Nucleus</location>
        <location evidence="1">Nucleolus</location>
    </subcellularLocation>
</comment>
<dbReference type="Pfam" id="PF17406">
    <property type="entry name" value="Nrap_D5"/>
    <property type="match status" value="1"/>
</dbReference>
<dbReference type="GO" id="GO:0003723">
    <property type="term" value="F:RNA binding"/>
    <property type="evidence" value="ECO:0007669"/>
    <property type="project" value="UniProtKB-KW"/>
</dbReference>
<dbReference type="Pfam" id="PF17405">
    <property type="entry name" value="Nrap_D4"/>
    <property type="match status" value="1"/>
</dbReference>
<comment type="caution">
    <text evidence="7">The sequence shown here is derived from an EMBL/GenBank/DDBJ whole genome shotgun (WGS) entry which is preliminary data.</text>
</comment>
<dbReference type="Pfam" id="PF17407">
    <property type="entry name" value="Nrap_D6"/>
    <property type="match status" value="1"/>
</dbReference>
<dbReference type="OrthoDB" id="10251401at2759"/>
<dbReference type="Proteomes" id="UP000494165">
    <property type="component" value="Unassembled WGS sequence"/>
</dbReference>
<evidence type="ECO:0000256" key="1">
    <source>
        <dbReference type="RuleBase" id="RU364032"/>
    </source>
</evidence>
<comment type="similarity">
    <text evidence="1">Belongs to the NRAP family.</text>
</comment>
<dbReference type="InterPro" id="IPR035370">
    <property type="entry name" value="Nrap_D5"/>
</dbReference>
<evidence type="ECO:0000313" key="7">
    <source>
        <dbReference type="EMBL" id="CAB3380089.1"/>
    </source>
</evidence>
<dbReference type="InterPro" id="IPR005554">
    <property type="entry name" value="NOL6/Upt22"/>
</dbReference>
<organism evidence="7 8">
    <name type="scientific">Cloeon dipterum</name>
    <dbReference type="NCBI Taxonomy" id="197152"/>
    <lineage>
        <taxon>Eukaryota</taxon>
        <taxon>Metazoa</taxon>
        <taxon>Ecdysozoa</taxon>
        <taxon>Arthropoda</taxon>
        <taxon>Hexapoda</taxon>
        <taxon>Insecta</taxon>
        <taxon>Pterygota</taxon>
        <taxon>Palaeoptera</taxon>
        <taxon>Ephemeroptera</taxon>
        <taxon>Pisciforma</taxon>
        <taxon>Baetidae</taxon>
        <taxon>Cloeon</taxon>
    </lineage>
</organism>
<evidence type="ECO:0000259" key="2">
    <source>
        <dbReference type="Pfam" id="PF17403"/>
    </source>
</evidence>
<keyword evidence="1" id="KW-0539">Nucleus</keyword>
<dbReference type="EMBL" id="CADEPI010000200">
    <property type="protein sequence ID" value="CAB3380089.1"/>
    <property type="molecule type" value="Genomic_DNA"/>
</dbReference>
<feature type="domain" description="Nrap protein" evidence="5">
    <location>
        <begin position="514"/>
        <end position="670"/>
    </location>
</feature>